<feature type="compositionally biased region" description="Gly residues" evidence="1">
    <location>
        <begin position="190"/>
        <end position="200"/>
    </location>
</feature>
<gene>
    <name evidence="3" type="ORF">GPECTOR_4g747</name>
</gene>
<feature type="region of interest" description="Disordered" evidence="1">
    <location>
        <begin position="189"/>
        <end position="209"/>
    </location>
</feature>
<name>A0A150GXX5_GONPE</name>
<dbReference type="Proteomes" id="UP000075714">
    <property type="component" value="Unassembled WGS sequence"/>
</dbReference>
<reference evidence="4" key="1">
    <citation type="journal article" date="2016" name="Nat. Commun.">
        <title>The Gonium pectorale genome demonstrates co-option of cell cycle regulation during the evolution of multicellularity.</title>
        <authorList>
            <person name="Hanschen E.R."/>
            <person name="Marriage T.N."/>
            <person name="Ferris P.J."/>
            <person name="Hamaji T."/>
            <person name="Toyoda A."/>
            <person name="Fujiyama A."/>
            <person name="Neme R."/>
            <person name="Noguchi H."/>
            <person name="Minakuchi Y."/>
            <person name="Suzuki M."/>
            <person name="Kawai-Toyooka H."/>
            <person name="Smith D.R."/>
            <person name="Sparks H."/>
            <person name="Anderson J."/>
            <person name="Bakaric R."/>
            <person name="Luria V."/>
            <person name="Karger A."/>
            <person name="Kirschner M.W."/>
            <person name="Durand P.M."/>
            <person name="Michod R.E."/>
            <person name="Nozaki H."/>
            <person name="Olson B.J."/>
        </authorList>
    </citation>
    <scope>NUCLEOTIDE SEQUENCE [LARGE SCALE GENOMIC DNA]</scope>
    <source>
        <strain evidence="4">NIES-2863</strain>
    </source>
</reference>
<protein>
    <submittedName>
        <fullName evidence="3">Uncharacterized protein</fullName>
    </submittedName>
</protein>
<dbReference type="EMBL" id="LSYV01000005">
    <property type="protein sequence ID" value="KXZ54681.1"/>
    <property type="molecule type" value="Genomic_DNA"/>
</dbReference>
<dbReference type="AlphaFoldDB" id="A0A150GXX5"/>
<proteinExistence type="predicted"/>
<evidence type="ECO:0000313" key="4">
    <source>
        <dbReference type="Proteomes" id="UP000075714"/>
    </source>
</evidence>
<evidence type="ECO:0000256" key="2">
    <source>
        <dbReference type="SAM" id="SignalP"/>
    </source>
</evidence>
<accession>A0A150GXX5</accession>
<evidence type="ECO:0000313" key="3">
    <source>
        <dbReference type="EMBL" id="KXZ54681.1"/>
    </source>
</evidence>
<organism evidence="3 4">
    <name type="scientific">Gonium pectorale</name>
    <name type="common">Green alga</name>
    <dbReference type="NCBI Taxonomy" id="33097"/>
    <lineage>
        <taxon>Eukaryota</taxon>
        <taxon>Viridiplantae</taxon>
        <taxon>Chlorophyta</taxon>
        <taxon>core chlorophytes</taxon>
        <taxon>Chlorophyceae</taxon>
        <taxon>CS clade</taxon>
        <taxon>Chlamydomonadales</taxon>
        <taxon>Volvocaceae</taxon>
        <taxon>Gonium</taxon>
    </lineage>
</organism>
<feature type="chain" id="PRO_5012317107" evidence="2">
    <location>
        <begin position="16"/>
        <end position="294"/>
    </location>
</feature>
<feature type="signal peptide" evidence="2">
    <location>
        <begin position="1"/>
        <end position="15"/>
    </location>
</feature>
<keyword evidence="2" id="KW-0732">Signal</keyword>
<evidence type="ECO:0000256" key="1">
    <source>
        <dbReference type="SAM" id="MobiDB-lite"/>
    </source>
</evidence>
<keyword evidence="4" id="KW-1185">Reference proteome</keyword>
<comment type="caution">
    <text evidence="3">The sequence shown here is derived from an EMBL/GenBank/DDBJ whole genome shotgun (WGS) entry which is preliminary data.</text>
</comment>
<sequence length="294" mass="29384">MCSGVVLAFLLQSQAVTMTPPAPNPQIPLFKHFADAWRCASAARLAYPVGFLLRGPTLWQRPYRPPLGSRAAHDHAALLAAAKLPAAVAAQFDDFPGITLAAAGVEGAGQRAAVPVASAAALMPPDAAAAVRLRLGPSSTGGRTDAEQPPVADLAPALTATRVGPLRVPAQLWAACLPTGALAACRPGAAGSGRGGGSDGSGPTAASRAAAEAAGWLPAGPPLRLCRTPEAAAEAVDLTLLALAGPLAGIPLNRGGDGPGPGLGVYGWDLDLLLPSSENLGTHRHPGLCQGVPI</sequence>